<proteinExistence type="predicted"/>
<dbReference type="InterPro" id="IPR019692">
    <property type="entry name" value="CFP-6_PH"/>
</dbReference>
<accession>A0A8J3M3V6</accession>
<evidence type="ECO:0000313" key="4">
    <source>
        <dbReference type="EMBL" id="GIG76425.1"/>
    </source>
</evidence>
<evidence type="ECO:0000256" key="2">
    <source>
        <dbReference type="SAM" id="SignalP"/>
    </source>
</evidence>
<evidence type="ECO:0000256" key="1">
    <source>
        <dbReference type="SAM" id="Phobius"/>
    </source>
</evidence>
<keyword evidence="1" id="KW-0812">Transmembrane</keyword>
<comment type="caution">
    <text evidence="4">The sequence shown here is derived from an EMBL/GenBank/DDBJ whole genome shotgun (WGS) entry which is preliminary data.</text>
</comment>
<name>A0A8J3M3V6_9ACTN</name>
<keyword evidence="2" id="KW-0732">Signal</keyword>
<reference evidence="4" key="1">
    <citation type="submission" date="2021-01" db="EMBL/GenBank/DDBJ databases">
        <title>Whole genome shotgun sequence of Planosporangium flavigriseum NBRC 105377.</title>
        <authorList>
            <person name="Komaki H."/>
            <person name="Tamura T."/>
        </authorList>
    </citation>
    <scope>NUCLEOTIDE SEQUENCE</scope>
    <source>
        <strain evidence="4">NBRC 105377</strain>
    </source>
</reference>
<feature type="transmembrane region" description="Helical" evidence="1">
    <location>
        <begin position="38"/>
        <end position="55"/>
    </location>
</feature>
<keyword evidence="5" id="KW-1185">Reference proteome</keyword>
<feature type="domain" description="Low molecular weight protein antigen 6 PH" evidence="3">
    <location>
        <begin position="57"/>
        <end position="126"/>
    </location>
</feature>
<dbReference type="Proteomes" id="UP000653674">
    <property type="component" value="Unassembled WGS sequence"/>
</dbReference>
<dbReference type="AlphaFoldDB" id="A0A8J3M3V6"/>
<keyword evidence="1" id="KW-1133">Transmembrane helix</keyword>
<dbReference type="EMBL" id="BONU01000054">
    <property type="protein sequence ID" value="GIG76425.1"/>
    <property type="molecule type" value="Genomic_DNA"/>
</dbReference>
<protein>
    <recommendedName>
        <fullName evidence="3">Low molecular weight protein antigen 6 PH domain-containing protein</fullName>
    </recommendedName>
</protein>
<organism evidence="4 5">
    <name type="scientific">Planosporangium flavigriseum</name>
    <dbReference type="NCBI Taxonomy" id="373681"/>
    <lineage>
        <taxon>Bacteria</taxon>
        <taxon>Bacillati</taxon>
        <taxon>Actinomycetota</taxon>
        <taxon>Actinomycetes</taxon>
        <taxon>Micromonosporales</taxon>
        <taxon>Micromonosporaceae</taxon>
        <taxon>Planosporangium</taxon>
    </lineage>
</organism>
<feature type="chain" id="PRO_5035240608" description="Low molecular weight protein antigen 6 PH domain-containing protein" evidence="2">
    <location>
        <begin position="27"/>
        <end position="139"/>
    </location>
</feature>
<feature type="signal peptide" evidence="2">
    <location>
        <begin position="1"/>
        <end position="26"/>
    </location>
</feature>
<keyword evidence="1" id="KW-0472">Membrane</keyword>
<dbReference type="RefSeq" id="WP_168078341.1">
    <property type="nucleotide sequence ID" value="NZ_BAAAQJ010000021.1"/>
</dbReference>
<evidence type="ECO:0000259" key="3">
    <source>
        <dbReference type="Pfam" id="PF10756"/>
    </source>
</evidence>
<evidence type="ECO:0000313" key="5">
    <source>
        <dbReference type="Proteomes" id="UP000653674"/>
    </source>
</evidence>
<sequence length="139" mass="14351">MSVAAAVAIIGVALVSAATMTGAVTAAGAPVDQTPERVALVCAGIVLALIVWWLGTRPLVRADATAIEIRHITGDYTLPWSAVTRIRVPRGELWANLELDNGDVVGLSAVQSIDGTPAVTAVTALRALHAAARQPSSHR</sequence>
<dbReference type="Pfam" id="PF10756">
    <property type="entry name" value="bPH_6"/>
    <property type="match status" value="1"/>
</dbReference>
<gene>
    <name evidence="4" type="ORF">Pfl04_48290</name>
</gene>